<dbReference type="VEuPathDB" id="FungiDB:SCODWIG_02058"/>
<dbReference type="InterPro" id="IPR004579">
    <property type="entry name" value="ERCC1/RAD10/SWI10"/>
</dbReference>
<feature type="compositionally biased region" description="Polar residues" evidence="7">
    <location>
        <begin position="67"/>
        <end position="83"/>
    </location>
</feature>
<evidence type="ECO:0000259" key="8">
    <source>
        <dbReference type="Pfam" id="PF03834"/>
    </source>
</evidence>
<reference evidence="10" key="1">
    <citation type="submission" date="2018-06" db="EMBL/GenBank/DDBJ databases">
        <authorList>
            <person name="Guldener U."/>
        </authorList>
    </citation>
    <scope>NUCLEOTIDE SEQUENCE [LARGE SCALE GENOMIC DNA]</scope>
    <source>
        <strain evidence="10">UTAD17</strain>
    </source>
</reference>
<evidence type="ECO:0000256" key="1">
    <source>
        <dbReference type="ARBA" id="ARBA00004123"/>
    </source>
</evidence>
<evidence type="ECO:0000313" key="10">
    <source>
        <dbReference type="Proteomes" id="UP000262825"/>
    </source>
</evidence>
<keyword evidence="6" id="KW-0539">Nucleus</keyword>
<dbReference type="GO" id="GO:0070522">
    <property type="term" value="C:ERCC4-ERCC1 complex"/>
    <property type="evidence" value="ECO:0007669"/>
    <property type="project" value="TreeGrafter"/>
</dbReference>
<comment type="subcellular location">
    <subcellularLocation>
        <location evidence="1">Nucleus</location>
    </subcellularLocation>
</comment>
<dbReference type="CDD" id="cd22325">
    <property type="entry name" value="ERCC1_C-like"/>
    <property type="match status" value="1"/>
</dbReference>
<evidence type="ECO:0000256" key="4">
    <source>
        <dbReference type="ARBA" id="ARBA00023125"/>
    </source>
</evidence>
<dbReference type="GO" id="GO:0003697">
    <property type="term" value="F:single-stranded DNA binding"/>
    <property type="evidence" value="ECO:0007669"/>
    <property type="project" value="TreeGrafter"/>
</dbReference>
<feature type="region of interest" description="Disordered" evidence="7">
    <location>
        <begin position="67"/>
        <end position="93"/>
    </location>
</feature>
<keyword evidence="3" id="KW-0227">DNA damage</keyword>
<keyword evidence="5" id="KW-0234">DNA repair</keyword>
<evidence type="ECO:0000256" key="6">
    <source>
        <dbReference type="ARBA" id="ARBA00023242"/>
    </source>
</evidence>
<feature type="domain" description="ERCC1-like central" evidence="8">
    <location>
        <begin position="95"/>
        <end position="211"/>
    </location>
</feature>
<dbReference type="GO" id="GO:0070914">
    <property type="term" value="P:UV-damage excision repair"/>
    <property type="evidence" value="ECO:0007669"/>
    <property type="project" value="TreeGrafter"/>
</dbReference>
<sequence length="213" mass="24331">MDNSDTTSFKSILANAKKLQNNAESIDIQENGKKLPVIYKEQSHNHSDQKHSNSSNNTVVNAFTIKHNQPQLNDKNDDIQSNGTSGGDKYSNTKTVLVSKTQKGNPLLDKLQNTKWRYVSSSPTAKIEYDYLIRGSRKVIFLSLKYHKLHPEYIYRKIKPIVNQNSILLCVVDVENSEDILKDLTKLTLFNGFTLLLSFNFEQAAKYIMFLNK</sequence>
<dbReference type="NCBIfam" id="TIGR00597">
    <property type="entry name" value="rad10"/>
    <property type="match status" value="1"/>
</dbReference>
<dbReference type="Pfam" id="PF03834">
    <property type="entry name" value="Rad10"/>
    <property type="match status" value="1"/>
</dbReference>
<dbReference type="InterPro" id="IPR047260">
    <property type="entry name" value="ERCC1-like_central_dom"/>
</dbReference>
<evidence type="ECO:0000256" key="2">
    <source>
        <dbReference type="ARBA" id="ARBA00008283"/>
    </source>
</evidence>
<dbReference type="GO" id="GO:0000110">
    <property type="term" value="C:nucleotide-excision repair factor 1 complex"/>
    <property type="evidence" value="ECO:0007669"/>
    <property type="project" value="TreeGrafter"/>
</dbReference>
<dbReference type="GO" id="GO:0006312">
    <property type="term" value="P:mitotic recombination"/>
    <property type="evidence" value="ECO:0007669"/>
    <property type="project" value="TreeGrafter"/>
</dbReference>
<accession>A0A376B6H3</accession>
<dbReference type="Proteomes" id="UP000262825">
    <property type="component" value="Unassembled WGS sequence"/>
</dbReference>
<dbReference type="PANTHER" id="PTHR12749:SF0">
    <property type="entry name" value="DNA EXCISION REPAIR PROTEIN ERCC-1"/>
    <property type="match status" value="1"/>
</dbReference>
<dbReference type="EMBL" id="UFAJ01000319">
    <property type="protein sequence ID" value="SSD60297.1"/>
    <property type="molecule type" value="Genomic_DNA"/>
</dbReference>
<proteinExistence type="inferred from homology"/>
<organism evidence="9 10">
    <name type="scientific">Saccharomycodes ludwigii</name>
    <dbReference type="NCBI Taxonomy" id="36035"/>
    <lineage>
        <taxon>Eukaryota</taxon>
        <taxon>Fungi</taxon>
        <taxon>Dikarya</taxon>
        <taxon>Ascomycota</taxon>
        <taxon>Saccharomycotina</taxon>
        <taxon>Saccharomycetes</taxon>
        <taxon>Saccharomycodales</taxon>
        <taxon>Saccharomycodaceae</taxon>
        <taxon>Saccharomycodes</taxon>
    </lineage>
</organism>
<keyword evidence="4" id="KW-0238">DNA-binding</keyword>
<dbReference type="InterPro" id="IPR011335">
    <property type="entry name" value="Restrct_endonuc-II-like"/>
</dbReference>
<dbReference type="FunFam" id="3.40.50.10130:FF:000015">
    <property type="entry name" value="SsDNA endonuclease"/>
    <property type="match status" value="1"/>
</dbReference>
<dbReference type="GO" id="GO:0006302">
    <property type="term" value="P:double-strand break repair"/>
    <property type="evidence" value="ECO:0007669"/>
    <property type="project" value="UniProtKB-ARBA"/>
</dbReference>
<evidence type="ECO:0000313" key="9">
    <source>
        <dbReference type="EMBL" id="SSD60297.1"/>
    </source>
</evidence>
<evidence type="ECO:0000256" key="7">
    <source>
        <dbReference type="SAM" id="MobiDB-lite"/>
    </source>
</evidence>
<dbReference type="GO" id="GO:0003684">
    <property type="term" value="F:damaged DNA binding"/>
    <property type="evidence" value="ECO:0007669"/>
    <property type="project" value="InterPro"/>
</dbReference>
<gene>
    <name evidence="9" type="ORF">SCODWIG_02058</name>
</gene>
<evidence type="ECO:0000256" key="3">
    <source>
        <dbReference type="ARBA" id="ARBA00022763"/>
    </source>
</evidence>
<dbReference type="AlphaFoldDB" id="A0A376B6H3"/>
<dbReference type="SUPFAM" id="SSF52980">
    <property type="entry name" value="Restriction endonuclease-like"/>
    <property type="match status" value="1"/>
</dbReference>
<comment type="similarity">
    <text evidence="2">Belongs to the ERCC1/RAD10/SWI10 family.</text>
</comment>
<evidence type="ECO:0000256" key="5">
    <source>
        <dbReference type="ARBA" id="ARBA00023204"/>
    </source>
</evidence>
<protein>
    <submittedName>
        <fullName evidence="9">Related to DNA repair protein RAD10</fullName>
    </submittedName>
</protein>
<dbReference type="PANTHER" id="PTHR12749">
    <property type="entry name" value="EXCISION REPAIR CROSS-COMPLEMENTING 1 ERCC1"/>
    <property type="match status" value="1"/>
</dbReference>
<keyword evidence="10" id="KW-1185">Reference proteome</keyword>
<name>A0A376B6H3_9ASCO</name>
<dbReference type="Gene3D" id="3.40.50.10130">
    <property type="match status" value="1"/>
</dbReference>